<dbReference type="EMBL" id="BJOU01000001">
    <property type="protein sequence ID" value="GED97976.1"/>
    <property type="molecule type" value="Genomic_DNA"/>
</dbReference>
<feature type="region of interest" description="Disordered" evidence="2">
    <location>
        <begin position="1"/>
        <end position="23"/>
    </location>
</feature>
<evidence type="ECO:0000256" key="2">
    <source>
        <dbReference type="SAM" id="MobiDB-lite"/>
    </source>
</evidence>
<dbReference type="Gene3D" id="3.30.70.1230">
    <property type="entry name" value="Nucleotide cyclase"/>
    <property type="match status" value="1"/>
</dbReference>
<proteinExistence type="inferred from homology"/>
<dbReference type="GO" id="GO:0035556">
    <property type="term" value="P:intracellular signal transduction"/>
    <property type="evidence" value="ECO:0007669"/>
    <property type="project" value="InterPro"/>
</dbReference>
<feature type="domain" description="Guanylate cyclase" evidence="3">
    <location>
        <begin position="117"/>
        <end position="229"/>
    </location>
</feature>
<dbReference type="InterPro" id="IPR001054">
    <property type="entry name" value="A/G_cyclase"/>
</dbReference>
<dbReference type="AlphaFoldDB" id="A0A7I9UYK3"/>
<organism evidence="4 5">
    <name type="scientific">Gordonia crocea</name>
    <dbReference type="NCBI Taxonomy" id="589162"/>
    <lineage>
        <taxon>Bacteria</taxon>
        <taxon>Bacillati</taxon>
        <taxon>Actinomycetota</taxon>
        <taxon>Actinomycetes</taxon>
        <taxon>Mycobacteriales</taxon>
        <taxon>Gordoniaceae</taxon>
        <taxon>Gordonia</taxon>
    </lineage>
</organism>
<evidence type="ECO:0000256" key="1">
    <source>
        <dbReference type="ARBA" id="ARBA00005381"/>
    </source>
</evidence>
<comment type="similarity">
    <text evidence="1">Belongs to the adenylyl cyclase class-3 family.</text>
</comment>
<evidence type="ECO:0000313" key="5">
    <source>
        <dbReference type="Proteomes" id="UP000444980"/>
    </source>
</evidence>
<dbReference type="InterPro" id="IPR029787">
    <property type="entry name" value="Nucleotide_cyclase"/>
</dbReference>
<name>A0A7I9UYK3_9ACTN</name>
<sequence length="277" mass="29259">MSPADSPKKAAKRAVRKTDKGDASVAKRAAELLARTDSSDGVVSLARAARSLIPESPVVGEDRSSDRLARLIAQARGEQPSAVRELGLAGVEVWQTLTRRRGGKGVARIPDEPVATTIMFTDLVAFSTWALRAGDDHVLELIRAVDQATATVLRRRGGQVVKTLGDGTMAAFTDAGQAILAAFEAVTAVNAIEVAGYRPQLRVGLHTGMPRAVDGDFLGIDVNIAARVGAAAGAGEVFVSDAVVAEVDPTQFVLRRKRFRAKGVPKETVVYSVVPKL</sequence>
<dbReference type="GO" id="GO:0006171">
    <property type="term" value="P:cAMP biosynthetic process"/>
    <property type="evidence" value="ECO:0007669"/>
    <property type="project" value="TreeGrafter"/>
</dbReference>
<dbReference type="PROSITE" id="PS50125">
    <property type="entry name" value="GUANYLATE_CYCLASE_2"/>
    <property type="match status" value="1"/>
</dbReference>
<comment type="caution">
    <text evidence="4">The sequence shown here is derived from an EMBL/GenBank/DDBJ whole genome shotgun (WGS) entry which is preliminary data.</text>
</comment>
<dbReference type="Pfam" id="PF00211">
    <property type="entry name" value="Guanylate_cyc"/>
    <property type="match status" value="1"/>
</dbReference>
<evidence type="ECO:0000313" key="4">
    <source>
        <dbReference type="EMBL" id="GED97976.1"/>
    </source>
</evidence>
<dbReference type="SUPFAM" id="SSF55073">
    <property type="entry name" value="Nucleotide cyclase"/>
    <property type="match status" value="1"/>
</dbReference>
<gene>
    <name evidence="4" type="ORF">nbrc107697_20150</name>
</gene>
<dbReference type="InterPro" id="IPR050697">
    <property type="entry name" value="Adenylyl/Guanylyl_Cyclase_3/4"/>
</dbReference>
<dbReference type="OrthoDB" id="5494175at2"/>
<dbReference type="GO" id="GO:0004016">
    <property type="term" value="F:adenylate cyclase activity"/>
    <property type="evidence" value="ECO:0007669"/>
    <property type="project" value="UniProtKB-ARBA"/>
</dbReference>
<dbReference type="PANTHER" id="PTHR43081:SF19">
    <property type="entry name" value="PH-SENSITIVE ADENYLATE CYCLASE RV1264"/>
    <property type="match status" value="1"/>
</dbReference>
<dbReference type="CDD" id="cd07302">
    <property type="entry name" value="CHD"/>
    <property type="match status" value="1"/>
</dbReference>
<evidence type="ECO:0000259" key="3">
    <source>
        <dbReference type="PROSITE" id="PS50125"/>
    </source>
</evidence>
<reference evidence="5" key="1">
    <citation type="submission" date="2019-06" db="EMBL/GenBank/DDBJ databases">
        <title>Gordonia isolated from sludge of a wastewater treatment plant.</title>
        <authorList>
            <person name="Tamura T."/>
            <person name="Aoyama K."/>
            <person name="Kang Y."/>
            <person name="Saito S."/>
            <person name="Akiyama N."/>
            <person name="Yazawa K."/>
            <person name="Gonoi T."/>
            <person name="Mikami Y."/>
        </authorList>
    </citation>
    <scope>NUCLEOTIDE SEQUENCE [LARGE SCALE GENOMIC DNA]</scope>
    <source>
        <strain evidence="5">NBRC 107697</strain>
    </source>
</reference>
<accession>A0A7I9UYK3</accession>
<protein>
    <submittedName>
        <fullName evidence="4">Adenylate and guanylate cyclase catalytic domain-containing protein</fullName>
    </submittedName>
</protein>
<dbReference type="PANTHER" id="PTHR43081">
    <property type="entry name" value="ADENYLATE CYCLASE, TERMINAL-DIFFERENTIATION SPECIFIC-RELATED"/>
    <property type="match status" value="1"/>
</dbReference>
<dbReference type="RefSeq" id="WP_161927225.1">
    <property type="nucleotide sequence ID" value="NZ_BJOU01000001.1"/>
</dbReference>
<dbReference type="SMART" id="SM00044">
    <property type="entry name" value="CYCc"/>
    <property type="match status" value="1"/>
</dbReference>
<keyword evidence="5" id="KW-1185">Reference proteome</keyword>
<dbReference type="Proteomes" id="UP000444980">
    <property type="component" value="Unassembled WGS sequence"/>
</dbReference>